<dbReference type="InterPro" id="IPR003599">
    <property type="entry name" value="Ig_sub"/>
</dbReference>
<dbReference type="GO" id="GO:0001817">
    <property type="term" value="P:regulation of cytokine production"/>
    <property type="evidence" value="ECO:0007669"/>
    <property type="project" value="TreeGrafter"/>
</dbReference>
<proteinExistence type="predicted"/>
<reference evidence="8" key="2">
    <citation type="submission" date="2025-08" db="UniProtKB">
        <authorList>
            <consortium name="Ensembl"/>
        </authorList>
    </citation>
    <scope>IDENTIFICATION</scope>
</reference>
<keyword evidence="9" id="KW-1185">Reference proteome</keyword>
<dbReference type="InterPro" id="IPR013106">
    <property type="entry name" value="Ig_V-set"/>
</dbReference>
<dbReference type="SMART" id="SM00409">
    <property type="entry name" value="IG"/>
    <property type="match status" value="1"/>
</dbReference>
<dbReference type="GO" id="GO:0009897">
    <property type="term" value="C:external side of plasma membrane"/>
    <property type="evidence" value="ECO:0007669"/>
    <property type="project" value="TreeGrafter"/>
</dbReference>
<evidence type="ECO:0000256" key="5">
    <source>
        <dbReference type="ARBA" id="ARBA00023180"/>
    </source>
</evidence>
<dbReference type="Proteomes" id="UP000694397">
    <property type="component" value="Chromosome 18"/>
</dbReference>
<organism evidence="8 9">
    <name type="scientific">Scleropages formosus</name>
    <name type="common">Asian bonytongue</name>
    <name type="synonym">Osteoglossum formosum</name>
    <dbReference type="NCBI Taxonomy" id="113540"/>
    <lineage>
        <taxon>Eukaryota</taxon>
        <taxon>Metazoa</taxon>
        <taxon>Chordata</taxon>
        <taxon>Craniata</taxon>
        <taxon>Vertebrata</taxon>
        <taxon>Euteleostomi</taxon>
        <taxon>Actinopterygii</taxon>
        <taxon>Neopterygii</taxon>
        <taxon>Teleostei</taxon>
        <taxon>Osteoglossocephala</taxon>
        <taxon>Osteoglossomorpha</taxon>
        <taxon>Osteoglossiformes</taxon>
        <taxon>Osteoglossidae</taxon>
        <taxon>Scleropages</taxon>
    </lineage>
</organism>
<dbReference type="SMART" id="SM00408">
    <property type="entry name" value="IGc2"/>
    <property type="match status" value="1"/>
</dbReference>
<dbReference type="InterPro" id="IPR036179">
    <property type="entry name" value="Ig-like_dom_sf"/>
</dbReference>
<dbReference type="PROSITE" id="PS50835">
    <property type="entry name" value="IG_LIKE"/>
    <property type="match status" value="1"/>
</dbReference>
<dbReference type="InterPro" id="IPR050504">
    <property type="entry name" value="IgSF_BTN/MOG"/>
</dbReference>
<dbReference type="GO" id="GO:1903037">
    <property type="term" value="P:regulation of leukocyte cell-cell adhesion"/>
    <property type="evidence" value="ECO:0007669"/>
    <property type="project" value="UniProtKB-ARBA"/>
</dbReference>
<protein>
    <recommendedName>
        <fullName evidence="7">Ig-like domain-containing protein</fullName>
    </recommendedName>
</protein>
<dbReference type="Gene3D" id="2.60.40.10">
    <property type="entry name" value="Immunoglobulins"/>
    <property type="match status" value="2"/>
</dbReference>
<dbReference type="SUPFAM" id="SSF48726">
    <property type="entry name" value="Immunoglobulin"/>
    <property type="match status" value="1"/>
</dbReference>
<accession>A0A8C9RBN8</accession>
<evidence type="ECO:0000256" key="4">
    <source>
        <dbReference type="ARBA" id="ARBA00023157"/>
    </source>
</evidence>
<keyword evidence="4" id="KW-1015">Disulfide bond</keyword>
<dbReference type="GO" id="GO:0050852">
    <property type="term" value="P:T cell receptor signaling pathway"/>
    <property type="evidence" value="ECO:0007669"/>
    <property type="project" value="TreeGrafter"/>
</dbReference>
<dbReference type="GO" id="GO:0050863">
    <property type="term" value="P:regulation of T cell activation"/>
    <property type="evidence" value="ECO:0007669"/>
    <property type="project" value="UniProtKB-ARBA"/>
</dbReference>
<dbReference type="Pfam" id="PF07686">
    <property type="entry name" value="V-set"/>
    <property type="match status" value="1"/>
</dbReference>
<keyword evidence="5" id="KW-0325">Glycoprotein</keyword>
<evidence type="ECO:0000313" key="9">
    <source>
        <dbReference type="Proteomes" id="UP000694397"/>
    </source>
</evidence>
<dbReference type="InterPro" id="IPR013783">
    <property type="entry name" value="Ig-like_fold"/>
</dbReference>
<evidence type="ECO:0000256" key="2">
    <source>
        <dbReference type="ARBA" id="ARBA00022729"/>
    </source>
</evidence>
<dbReference type="OrthoDB" id="9983389at2759"/>
<evidence type="ECO:0000256" key="6">
    <source>
        <dbReference type="ARBA" id="ARBA00023319"/>
    </source>
</evidence>
<evidence type="ECO:0000313" key="8">
    <source>
        <dbReference type="Ensembl" id="ENSSFOP00015008823.2"/>
    </source>
</evidence>
<keyword evidence="6" id="KW-0393">Immunoglobulin domain</keyword>
<comment type="subcellular location">
    <subcellularLocation>
        <location evidence="1">Membrane</location>
    </subcellularLocation>
</comment>
<dbReference type="InterPro" id="IPR003598">
    <property type="entry name" value="Ig_sub2"/>
</dbReference>
<feature type="domain" description="Ig-like" evidence="7">
    <location>
        <begin position="16"/>
        <end position="100"/>
    </location>
</feature>
<name>A0A8C9RBN8_SCLFO</name>
<dbReference type="GeneTree" id="ENSGT00940000154641"/>
<reference evidence="8 9" key="1">
    <citation type="submission" date="2019-04" db="EMBL/GenBank/DDBJ databases">
        <authorList>
            <consortium name="Wellcome Sanger Institute Data Sharing"/>
        </authorList>
    </citation>
    <scope>NUCLEOTIDE SEQUENCE [LARGE SCALE GENOMIC DNA]</scope>
</reference>
<dbReference type="FunFam" id="2.60.40.10:FF:000142">
    <property type="entry name" value="V-set domain-containing T-cell activation inhibitor 1"/>
    <property type="match status" value="1"/>
</dbReference>
<sequence>MNASCEWEQQVVGAPGSDVILPCSFPCSDRENLHDVVVSWQCNGTVVVHSYHDSQDQEHSQSAAYRGRTHLFHDQLLKGNGSLHLKSVQKSDQGWYKCEVFSVNGNTKMLVFLLVAAPYEEPQLSIYVGCGSVNINVTTSRGFPQPVLLWRDETESDITNHSQTRVESDRWGCLEVRSLVLSLSSHLQVGSGVTDNRENLNTMQKSLKTSESHFKSLKCTTICIKKLE</sequence>
<keyword evidence="2" id="KW-0732">Signal</keyword>
<dbReference type="GO" id="GO:0005102">
    <property type="term" value="F:signaling receptor binding"/>
    <property type="evidence" value="ECO:0007669"/>
    <property type="project" value="TreeGrafter"/>
</dbReference>
<evidence type="ECO:0000259" key="7">
    <source>
        <dbReference type="PROSITE" id="PS50835"/>
    </source>
</evidence>
<reference evidence="8" key="3">
    <citation type="submission" date="2025-09" db="UniProtKB">
        <authorList>
            <consortium name="Ensembl"/>
        </authorList>
    </citation>
    <scope>IDENTIFICATION</scope>
</reference>
<dbReference type="InterPro" id="IPR007110">
    <property type="entry name" value="Ig-like_dom"/>
</dbReference>
<evidence type="ECO:0000256" key="1">
    <source>
        <dbReference type="ARBA" id="ARBA00004370"/>
    </source>
</evidence>
<dbReference type="Ensembl" id="ENSSFOT00015008948.2">
    <property type="protein sequence ID" value="ENSSFOP00015008823.2"/>
    <property type="gene ID" value="ENSSFOG00015005753.2"/>
</dbReference>
<keyword evidence="3" id="KW-0472">Membrane</keyword>
<evidence type="ECO:0000256" key="3">
    <source>
        <dbReference type="ARBA" id="ARBA00023136"/>
    </source>
</evidence>
<dbReference type="AlphaFoldDB" id="A0A8C9RBN8"/>
<dbReference type="PANTHER" id="PTHR24100">
    <property type="entry name" value="BUTYROPHILIN"/>
    <property type="match status" value="1"/>
</dbReference>